<gene>
    <name evidence="1" type="ORF">OHB29_04070</name>
</gene>
<proteinExistence type="predicted"/>
<dbReference type="RefSeq" id="WP_328336683.1">
    <property type="nucleotide sequence ID" value="NZ_CP107906.1"/>
</dbReference>
<dbReference type="EMBL" id="CP107906">
    <property type="protein sequence ID" value="WUG92260.1"/>
    <property type="molecule type" value="Genomic_DNA"/>
</dbReference>
<protein>
    <submittedName>
        <fullName evidence="1">Uncharacterized protein</fullName>
    </submittedName>
</protein>
<sequence>MRIDRVVRGARTTVETLNDDPELSIRKFDPNLRNNKAEVVVNR</sequence>
<reference evidence="1 2" key="1">
    <citation type="submission" date="2022-10" db="EMBL/GenBank/DDBJ databases">
        <title>The complete genomes of actinobacterial strains from the NBC collection.</title>
        <authorList>
            <person name="Joergensen T.S."/>
            <person name="Alvarez Arevalo M."/>
            <person name="Sterndorff E.B."/>
            <person name="Faurdal D."/>
            <person name="Vuksanovic O."/>
            <person name="Mourched A.-S."/>
            <person name="Charusanti P."/>
            <person name="Shaw S."/>
            <person name="Blin K."/>
            <person name="Weber T."/>
        </authorList>
    </citation>
    <scope>NUCLEOTIDE SEQUENCE [LARGE SCALE GENOMIC DNA]</scope>
    <source>
        <strain evidence="1 2">NBC_00456</strain>
    </source>
</reference>
<evidence type="ECO:0000313" key="2">
    <source>
        <dbReference type="Proteomes" id="UP001341259"/>
    </source>
</evidence>
<name>A0ABZ1NLH8_STRVL</name>
<dbReference type="Proteomes" id="UP001341259">
    <property type="component" value="Chromosome"/>
</dbReference>
<keyword evidence="2" id="KW-1185">Reference proteome</keyword>
<accession>A0ABZ1NLH8</accession>
<organism evidence="1 2">
    <name type="scientific">Streptomyces violaceus</name>
    <name type="common">Streptomyces venezuelae</name>
    <dbReference type="NCBI Taxonomy" id="1936"/>
    <lineage>
        <taxon>Bacteria</taxon>
        <taxon>Bacillati</taxon>
        <taxon>Actinomycetota</taxon>
        <taxon>Actinomycetes</taxon>
        <taxon>Kitasatosporales</taxon>
        <taxon>Streptomycetaceae</taxon>
        <taxon>Streptomyces</taxon>
    </lineage>
</organism>
<evidence type="ECO:0000313" key="1">
    <source>
        <dbReference type="EMBL" id="WUG92260.1"/>
    </source>
</evidence>